<name>A0ABN4FCY9_9GAMM</name>
<accession>A0ABN4FCY9</accession>
<reference evidence="1 2" key="1">
    <citation type="journal article" date="2015" name="Genome Announc.">
        <title>Thirty-Two Complete Genome Assemblies of Nine Yersinia Species, Including Y. pestis, Y. pseudotuberculosis, and Y. enterocolitica.</title>
        <authorList>
            <person name="Johnson S.L."/>
            <person name="Daligault H.E."/>
            <person name="Davenport K.W."/>
            <person name="Jaissle J."/>
            <person name="Frey K.G."/>
            <person name="Ladner J.T."/>
            <person name="Broomall S.M."/>
            <person name="Bishop-Lilly K.A."/>
            <person name="Bruce D.C."/>
            <person name="Coyne S.R."/>
            <person name="Gibbons H.S."/>
            <person name="Lo C.C."/>
            <person name="Munk A.C."/>
            <person name="Rosenzweig C.N."/>
            <person name="Koroleva G.I."/>
            <person name="Palacios G.F."/>
            <person name="Redden C.L."/>
            <person name="Xu Y."/>
            <person name="Minogue T.D."/>
            <person name="Chain P.S."/>
        </authorList>
    </citation>
    <scope>NUCLEOTIDE SEQUENCE [LARGE SCALE GENOMIC DNA]</scope>
    <source>
        <strain evidence="1 2">Y231</strain>
    </source>
</reference>
<evidence type="ECO:0000313" key="2">
    <source>
        <dbReference type="Proteomes" id="UP000031883"/>
    </source>
</evidence>
<protein>
    <submittedName>
        <fullName evidence="1">Uncharacterized protein</fullName>
    </submittedName>
</protein>
<dbReference type="Proteomes" id="UP000031883">
    <property type="component" value="Chromosome"/>
</dbReference>
<sequence length="44" mass="4996">MQKKTLAQKGKRLKFSGLQTTMSVPHSTLCPVCDEDMQHRLHGQ</sequence>
<gene>
    <name evidence="1" type="ORF">CH54_2768</name>
</gene>
<proteinExistence type="predicted"/>
<organism evidence="1 2">
    <name type="scientific">Yersinia rochesterensis</name>
    <dbReference type="NCBI Taxonomy" id="1604335"/>
    <lineage>
        <taxon>Bacteria</taxon>
        <taxon>Pseudomonadati</taxon>
        <taxon>Pseudomonadota</taxon>
        <taxon>Gammaproteobacteria</taxon>
        <taxon>Enterobacterales</taxon>
        <taxon>Yersiniaceae</taxon>
        <taxon>Yersinia</taxon>
    </lineage>
</organism>
<keyword evidence="2" id="KW-1185">Reference proteome</keyword>
<dbReference type="EMBL" id="CP009997">
    <property type="protein sequence ID" value="AJJ35244.1"/>
    <property type="molecule type" value="Genomic_DNA"/>
</dbReference>
<evidence type="ECO:0000313" key="1">
    <source>
        <dbReference type="EMBL" id="AJJ35244.1"/>
    </source>
</evidence>